<sequence>MAKKLTAGDKSLLGVIIAAMANDDAPFHFATVAEVKNLVDNDMVEVNTEITDGDKVAVRATEKGMAEAPKPATEGTNNVTDAATASNSNPNKFAIITGVAASFPTGRTRKASSMYDFDAMNVGDMIFVPNSEDKPDAAKSLASTISSANARFATPTGEKKEVTLKVYQTGEDGKRVKGEDGKLIVIGEKKEMRDVTTPGKTFAVKPVEGGKAYGAWTAPASGAVILREA</sequence>
<dbReference type="GeneID" id="79585570"/>
<organism evidence="1 2">
    <name type="scientific">Sphingomonas phage Eidolon</name>
    <dbReference type="NCBI Taxonomy" id="2686311"/>
    <lineage>
        <taxon>Viruses</taxon>
        <taxon>Duplodnaviria</taxon>
        <taxon>Heunggongvirae</taxon>
        <taxon>Uroviricota</taxon>
        <taxon>Caudoviricetes</taxon>
        <taxon>Johnpaulvirinae</taxon>
        <taxon>Eidolonvirus</taxon>
        <taxon>Eidolonvirus eidolon</taxon>
    </lineage>
</organism>
<evidence type="ECO:0000313" key="1">
    <source>
        <dbReference type="EMBL" id="QJD54439.1"/>
    </source>
</evidence>
<dbReference type="Pfam" id="PF23978">
    <property type="entry name" value="DUF7303"/>
    <property type="match status" value="1"/>
</dbReference>
<name>A0A6M3T9S9_9CAUD</name>
<dbReference type="InterPro" id="IPR055727">
    <property type="entry name" value="DUF7303"/>
</dbReference>
<accession>A0A6M3T9S9</accession>
<dbReference type="KEGG" id="vg:79585570"/>
<protein>
    <submittedName>
        <fullName evidence="1">Uncharacterized protein</fullName>
    </submittedName>
</protein>
<evidence type="ECO:0000313" key="2">
    <source>
        <dbReference type="Proteomes" id="UP000502376"/>
    </source>
</evidence>
<dbReference type="EMBL" id="MN734437">
    <property type="protein sequence ID" value="QJD54439.1"/>
    <property type="molecule type" value="Genomic_DNA"/>
</dbReference>
<dbReference type="RefSeq" id="YP_010738205.1">
    <property type="nucleotide sequence ID" value="NC_073023.1"/>
</dbReference>
<proteinExistence type="predicted"/>
<dbReference type="Proteomes" id="UP000502376">
    <property type="component" value="Segment"/>
</dbReference>
<keyword evidence="2" id="KW-1185">Reference proteome</keyword>
<reference evidence="1 2" key="1">
    <citation type="submission" date="2019-11" db="EMBL/GenBank/DDBJ databases">
        <authorList>
            <person name="Hylling O."/>
            <person name="Hansen L.H."/>
            <person name="Johansen A."/>
        </authorList>
    </citation>
    <scope>NUCLEOTIDE SEQUENCE [LARGE SCALE GENOMIC DNA]</scope>
</reference>